<evidence type="ECO:0000313" key="2">
    <source>
        <dbReference type="EMBL" id="MDQ0463365.1"/>
    </source>
</evidence>
<dbReference type="Proteomes" id="UP001228905">
    <property type="component" value="Unassembled WGS sequence"/>
</dbReference>
<proteinExistence type="predicted"/>
<accession>A0ABU0IPL3</accession>
<name>A0ABU0IPL3_9CAUL</name>
<protein>
    <submittedName>
        <fullName evidence="2">Uncharacterized protein</fullName>
    </submittedName>
</protein>
<gene>
    <name evidence="2" type="ORF">QO010_001136</name>
</gene>
<dbReference type="RefSeq" id="WP_307347173.1">
    <property type="nucleotide sequence ID" value="NZ_JAUSVS010000002.1"/>
</dbReference>
<feature type="transmembrane region" description="Helical" evidence="1">
    <location>
        <begin position="6"/>
        <end position="25"/>
    </location>
</feature>
<dbReference type="EMBL" id="JAUSVS010000002">
    <property type="protein sequence ID" value="MDQ0463365.1"/>
    <property type="molecule type" value="Genomic_DNA"/>
</dbReference>
<keyword evidence="1" id="KW-0472">Membrane</keyword>
<evidence type="ECO:0000256" key="1">
    <source>
        <dbReference type="SAM" id="Phobius"/>
    </source>
</evidence>
<sequence>MIRNALVATGVIALALGAFWLWSLYPRWLDLRPILHSTEWADVRRKAAGRGFPTEPGRAKARILLAERGVRWKDWDRIQQEGRECWGLSANPRLWTVCQGADGRVQMVSLDWLPPSGYVPDRPPPAIVKDGLALLTWVTAPSADEASRARLAKRALEGLDPGPATVIGEARVRVAFGPFERFVLEAIPAETQPPADWTYRPFRPDFRPRL</sequence>
<reference evidence="2 3" key="1">
    <citation type="submission" date="2023-07" db="EMBL/GenBank/DDBJ databases">
        <title>Genomic Encyclopedia of Type Strains, Phase IV (KMG-IV): sequencing the most valuable type-strain genomes for metagenomic binning, comparative biology and taxonomic classification.</title>
        <authorList>
            <person name="Goeker M."/>
        </authorList>
    </citation>
    <scope>NUCLEOTIDE SEQUENCE [LARGE SCALE GENOMIC DNA]</scope>
    <source>
        <strain evidence="2 3">DSM 18695</strain>
    </source>
</reference>
<organism evidence="2 3">
    <name type="scientific">Caulobacter ginsengisoli</name>
    <dbReference type="NCBI Taxonomy" id="400775"/>
    <lineage>
        <taxon>Bacteria</taxon>
        <taxon>Pseudomonadati</taxon>
        <taxon>Pseudomonadota</taxon>
        <taxon>Alphaproteobacteria</taxon>
        <taxon>Caulobacterales</taxon>
        <taxon>Caulobacteraceae</taxon>
        <taxon>Caulobacter</taxon>
    </lineage>
</organism>
<keyword evidence="1" id="KW-0812">Transmembrane</keyword>
<keyword evidence="3" id="KW-1185">Reference proteome</keyword>
<keyword evidence="1" id="KW-1133">Transmembrane helix</keyword>
<evidence type="ECO:0000313" key="3">
    <source>
        <dbReference type="Proteomes" id="UP001228905"/>
    </source>
</evidence>
<comment type="caution">
    <text evidence="2">The sequence shown here is derived from an EMBL/GenBank/DDBJ whole genome shotgun (WGS) entry which is preliminary data.</text>
</comment>